<evidence type="ECO:0000313" key="4">
    <source>
        <dbReference type="Proteomes" id="UP000008311"/>
    </source>
</evidence>
<feature type="domain" description="Gfo/Idh/MocA-like oxidoreductase N-terminal" evidence="2">
    <location>
        <begin position="62"/>
        <end position="143"/>
    </location>
</feature>
<feature type="region of interest" description="Disordered" evidence="1">
    <location>
        <begin position="1"/>
        <end position="55"/>
    </location>
</feature>
<dbReference type="Pfam" id="PF01408">
    <property type="entry name" value="GFO_IDH_MocA"/>
    <property type="match status" value="1"/>
</dbReference>
<evidence type="ECO:0000313" key="3">
    <source>
        <dbReference type="EMBL" id="EEF21773.1"/>
    </source>
</evidence>
<gene>
    <name evidence="3" type="ORF">RCOM_2056430</name>
</gene>
<dbReference type="GO" id="GO:0000166">
    <property type="term" value="F:nucleotide binding"/>
    <property type="evidence" value="ECO:0007669"/>
    <property type="project" value="InterPro"/>
</dbReference>
<evidence type="ECO:0000259" key="2">
    <source>
        <dbReference type="Pfam" id="PF01408"/>
    </source>
</evidence>
<feature type="non-terminal residue" evidence="3">
    <location>
        <position position="1"/>
    </location>
</feature>
<dbReference type="SUPFAM" id="SSF51735">
    <property type="entry name" value="NAD(P)-binding Rossmann-fold domains"/>
    <property type="match status" value="1"/>
</dbReference>
<name>B9TQU1_RICCO</name>
<sequence length="143" mass="14881">RTGRALGGGRLPLHQHGHHHARPRRRAALRPPLPGQLEDPARDADPAGPLRPRTGGGLMAARVAIVGCGLIGTQWDAQAPDAPYSLTHAAGFSKHPGAELAALCDQDLARARQAAATWGAAAAYDDVRALFAAERIDIAVAAT</sequence>
<keyword evidence="4" id="KW-1185">Reference proteome</keyword>
<dbReference type="Proteomes" id="UP000008311">
    <property type="component" value="Unassembled WGS sequence"/>
</dbReference>
<dbReference type="InterPro" id="IPR036291">
    <property type="entry name" value="NAD(P)-bd_dom_sf"/>
</dbReference>
<dbReference type="InParanoid" id="B9TQU1"/>
<accession>B9TQU1</accession>
<dbReference type="InterPro" id="IPR000683">
    <property type="entry name" value="Gfo/Idh/MocA-like_OxRdtase_N"/>
</dbReference>
<proteinExistence type="predicted"/>
<feature type="compositionally biased region" description="Gly residues" evidence="1">
    <location>
        <begin position="1"/>
        <end position="10"/>
    </location>
</feature>
<evidence type="ECO:0000256" key="1">
    <source>
        <dbReference type="SAM" id="MobiDB-lite"/>
    </source>
</evidence>
<protein>
    <recommendedName>
        <fullName evidence="2">Gfo/Idh/MocA-like oxidoreductase N-terminal domain-containing protein</fullName>
    </recommendedName>
</protein>
<reference evidence="4" key="1">
    <citation type="journal article" date="2010" name="Nat. Biotechnol.">
        <title>Draft genome sequence of the oilseed species Ricinus communis.</title>
        <authorList>
            <person name="Chan A.P."/>
            <person name="Crabtree J."/>
            <person name="Zhao Q."/>
            <person name="Lorenzi H."/>
            <person name="Orvis J."/>
            <person name="Puiu D."/>
            <person name="Melake-Berhan A."/>
            <person name="Jones K.M."/>
            <person name="Redman J."/>
            <person name="Chen G."/>
            <person name="Cahoon E.B."/>
            <person name="Gedil M."/>
            <person name="Stanke M."/>
            <person name="Haas B.J."/>
            <person name="Wortman J.R."/>
            <person name="Fraser-Liggett C.M."/>
            <person name="Ravel J."/>
            <person name="Rabinowicz P.D."/>
        </authorList>
    </citation>
    <scope>NUCLEOTIDE SEQUENCE [LARGE SCALE GENOMIC DNA]</scope>
    <source>
        <strain evidence="4">cv. Hale</strain>
    </source>
</reference>
<feature type="compositionally biased region" description="Basic residues" evidence="1">
    <location>
        <begin position="13"/>
        <end position="28"/>
    </location>
</feature>
<feature type="non-terminal residue" evidence="3">
    <location>
        <position position="143"/>
    </location>
</feature>
<dbReference type="EMBL" id="EQ999324">
    <property type="protein sequence ID" value="EEF21773.1"/>
    <property type="molecule type" value="Genomic_DNA"/>
</dbReference>
<dbReference type="AlphaFoldDB" id="B9TQU1"/>
<organism evidence="3 4">
    <name type="scientific">Ricinus communis</name>
    <name type="common">Castor bean</name>
    <dbReference type="NCBI Taxonomy" id="3988"/>
    <lineage>
        <taxon>Eukaryota</taxon>
        <taxon>Viridiplantae</taxon>
        <taxon>Streptophyta</taxon>
        <taxon>Embryophyta</taxon>
        <taxon>Tracheophyta</taxon>
        <taxon>Spermatophyta</taxon>
        <taxon>Magnoliopsida</taxon>
        <taxon>eudicotyledons</taxon>
        <taxon>Gunneridae</taxon>
        <taxon>Pentapetalae</taxon>
        <taxon>rosids</taxon>
        <taxon>fabids</taxon>
        <taxon>Malpighiales</taxon>
        <taxon>Euphorbiaceae</taxon>
        <taxon>Acalyphoideae</taxon>
        <taxon>Acalypheae</taxon>
        <taxon>Ricinus</taxon>
    </lineage>
</organism>
<dbReference type="Gene3D" id="3.40.50.720">
    <property type="entry name" value="NAD(P)-binding Rossmann-like Domain"/>
    <property type="match status" value="1"/>
</dbReference>